<keyword evidence="2" id="KW-1185">Reference proteome</keyword>
<reference evidence="1" key="1">
    <citation type="journal article" date="2021" name="New Phytol.">
        <title>Evolutionary innovations through gain and loss of genes in the ectomycorrhizal Boletales.</title>
        <authorList>
            <person name="Wu G."/>
            <person name="Miyauchi S."/>
            <person name="Morin E."/>
            <person name="Kuo A."/>
            <person name="Drula E."/>
            <person name="Varga T."/>
            <person name="Kohler A."/>
            <person name="Feng B."/>
            <person name="Cao Y."/>
            <person name="Lipzen A."/>
            <person name="Daum C."/>
            <person name="Hundley H."/>
            <person name="Pangilinan J."/>
            <person name="Johnson J."/>
            <person name="Barry K."/>
            <person name="LaButti K."/>
            <person name="Ng V."/>
            <person name="Ahrendt S."/>
            <person name="Min B."/>
            <person name="Choi I.G."/>
            <person name="Park H."/>
            <person name="Plett J.M."/>
            <person name="Magnuson J."/>
            <person name="Spatafora J.W."/>
            <person name="Nagy L.G."/>
            <person name="Henrissat B."/>
            <person name="Grigoriev I.V."/>
            <person name="Yang Z.L."/>
            <person name="Xu J."/>
            <person name="Martin F.M."/>
        </authorList>
    </citation>
    <scope>NUCLEOTIDE SEQUENCE</scope>
    <source>
        <strain evidence="1">ATCC 28755</strain>
    </source>
</reference>
<comment type="caution">
    <text evidence="1">The sequence shown here is derived from an EMBL/GenBank/DDBJ whole genome shotgun (WGS) entry which is preliminary data.</text>
</comment>
<evidence type="ECO:0000313" key="2">
    <source>
        <dbReference type="Proteomes" id="UP000790377"/>
    </source>
</evidence>
<dbReference type="Proteomes" id="UP000790377">
    <property type="component" value="Unassembled WGS sequence"/>
</dbReference>
<accession>A0ACB7ZYL8</accession>
<organism evidence="1 2">
    <name type="scientific">Hygrophoropsis aurantiaca</name>
    <dbReference type="NCBI Taxonomy" id="72124"/>
    <lineage>
        <taxon>Eukaryota</taxon>
        <taxon>Fungi</taxon>
        <taxon>Dikarya</taxon>
        <taxon>Basidiomycota</taxon>
        <taxon>Agaricomycotina</taxon>
        <taxon>Agaricomycetes</taxon>
        <taxon>Agaricomycetidae</taxon>
        <taxon>Boletales</taxon>
        <taxon>Coniophorineae</taxon>
        <taxon>Hygrophoropsidaceae</taxon>
        <taxon>Hygrophoropsis</taxon>
    </lineage>
</organism>
<name>A0ACB7ZYL8_9AGAM</name>
<dbReference type="EMBL" id="MU268054">
    <property type="protein sequence ID" value="KAH7906201.1"/>
    <property type="molecule type" value="Genomic_DNA"/>
</dbReference>
<evidence type="ECO:0000313" key="1">
    <source>
        <dbReference type="EMBL" id="KAH7906201.1"/>
    </source>
</evidence>
<sequence length="497" mass="57936">MGRSNQHKPTPPKEIIKPHAERLWKMGMPDTKIVDHLTDHYDTELYGLSVWTFRDWRKEWGWKSTKKQKHTEGTILPLYMEICKRYPGMGARTMVHTLRQDYNVKVPELMVQNLLRNNEPELVKARQAKRFKRKRFFAAGVMDIVTMDQHDKWKRFGLWLHLGLDPFSGFITWLKVWWTNRNPRLIAKYYLDASRKLGGVPLVTQSDPGTENYSVANLHTMIRHRLDPSLSDTLQHRWMRKNMNIKAECGWSVIRRHFTPGFENILDYGVNEGIYVPDDPLHRLVFLWLAIPWIQEEIDHWVERRNTTPRRSDRNKVLPPGIPAIIHTQPQRFNAYDFKIAVPEELFDEMENKWAPSDHPVFQLVPPDFDAKAALLYGAIGAPSVCSDNFWEVYATLLDSFESDSVRQSFDLQSITENYDRDNDESITDQVDLIDGLKNLQFGEDNIGTLGYTYMGGLVDPLFAHSGDEEVEVEVEEGGSSNRHLRMYADFSDVEDE</sequence>
<gene>
    <name evidence="1" type="ORF">BJ138DRAFT_1117789</name>
</gene>
<proteinExistence type="predicted"/>
<protein>
    <submittedName>
        <fullName evidence="1">Uncharacterized protein</fullName>
    </submittedName>
</protein>